<sequence>MAAKTTINVPHLGGIRAGYRLSTPFNKDLPTTVLINSMCTTVSLYDVQFASESLKAATNLLAIEPLGHGATSCRSEHFTYWDSAIMAVQVMDALKIDKAFLIGTSQGGWIVMRMVLLFPERILGILPLGTSMDSESADSRTKGAWDPLTQLGPFLTKWTSPTPTPDFVVDEVWRGMVASLGFDTGSGVPEDLLKFWDETLKDVYKGDEGRRKVRMALICLLERDGLLLRLGDIKCPVHWMQGTQDPVFGSQLPQEQIERFTGSVEKKLSLVEGGSHYFNATKPQEVENALVEMIGKYWKK</sequence>
<dbReference type="InterPro" id="IPR050266">
    <property type="entry name" value="AB_hydrolase_sf"/>
</dbReference>
<keyword evidence="3" id="KW-1185">Reference proteome</keyword>
<accession>A0AAV9HY89</accession>
<dbReference type="PANTHER" id="PTHR43798">
    <property type="entry name" value="MONOACYLGLYCEROL LIPASE"/>
    <property type="match status" value="1"/>
</dbReference>
<evidence type="ECO:0000313" key="3">
    <source>
        <dbReference type="Proteomes" id="UP001321749"/>
    </source>
</evidence>
<dbReference type="InterPro" id="IPR000073">
    <property type="entry name" value="AB_hydrolase_1"/>
</dbReference>
<keyword evidence="2" id="KW-0378">Hydrolase</keyword>
<dbReference type="AlphaFoldDB" id="A0AAV9HY89"/>
<reference evidence="2" key="2">
    <citation type="submission" date="2023-06" db="EMBL/GenBank/DDBJ databases">
        <authorList>
            <consortium name="Lawrence Berkeley National Laboratory"/>
            <person name="Mondo S.J."/>
            <person name="Hensen N."/>
            <person name="Bonometti L."/>
            <person name="Westerberg I."/>
            <person name="Brannstrom I.O."/>
            <person name="Guillou S."/>
            <person name="Cros-Aarteil S."/>
            <person name="Calhoun S."/>
            <person name="Haridas S."/>
            <person name="Kuo A."/>
            <person name="Pangilinan J."/>
            <person name="Riley R."/>
            <person name="Labutti K."/>
            <person name="Andreopoulos B."/>
            <person name="Lipzen A."/>
            <person name="Chen C."/>
            <person name="Yanf M."/>
            <person name="Daum C."/>
            <person name="Ng V."/>
            <person name="Clum A."/>
            <person name="Steindorff A."/>
            <person name="Ohm R."/>
            <person name="Martin F."/>
            <person name="Silar P."/>
            <person name="Natvig D."/>
            <person name="Lalanne C."/>
            <person name="Gautier V."/>
            <person name="Ament-Velasquez S.L."/>
            <person name="Kruys A."/>
            <person name="Hutchinson M.I."/>
            <person name="Powell A.J."/>
            <person name="Barry K."/>
            <person name="Miller A.N."/>
            <person name="Grigoriev I.V."/>
            <person name="Debuchy R."/>
            <person name="Gladieux P."/>
            <person name="Thoren M.H."/>
            <person name="Johannesson H."/>
        </authorList>
    </citation>
    <scope>NUCLEOTIDE SEQUENCE</scope>
    <source>
        <strain evidence="2">PSN324</strain>
    </source>
</reference>
<dbReference type="InterPro" id="IPR029058">
    <property type="entry name" value="AB_hydrolase_fold"/>
</dbReference>
<dbReference type="Proteomes" id="UP001321749">
    <property type="component" value="Unassembled WGS sequence"/>
</dbReference>
<reference evidence="2" key="1">
    <citation type="journal article" date="2023" name="Mol. Phylogenet. Evol.">
        <title>Genome-scale phylogeny and comparative genomics of the fungal order Sordariales.</title>
        <authorList>
            <person name="Hensen N."/>
            <person name="Bonometti L."/>
            <person name="Westerberg I."/>
            <person name="Brannstrom I.O."/>
            <person name="Guillou S."/>
            <person name="Cros-Aarteil S."/>
            <person name="Calhoun S."/>
            <person name="Haridas S."/>
            <person name="Kuo A."/>
            <person name="Mondo S."/>
            <person name="Pangilinan J."/>
            <person name="Riley R."/>
            <person name="LaButti K."/>
            <person name="Andreopoulos B."/>
            <person name="Lipzen A."/>
            <person name="Chen C."/>
            <person name="Yan M."/>
            <person name="Daum C."/>
            <person name="Ng V."/>
            <person name="Clum A."/>
            <person name="Steindorff A."/>
            <person name="Ohm R.A."/>
            <person name="Martin F."/>
            <person name="Silar P."/>
            <person name="Natvig D.O."/>
            <person name="Lalanne C."/>
            <person name="Gautier V."/>
            <person name="Ament-Velasquez S.L."/>
            <person name="Kruys A."/>
            <person name="Hutchinson M.I."/>
            <person name="Powell A.J."/>
            <person name="Barry K."/>
            <person name="Miller A.N."/>
            <person name="Grigoriev I.V."/>
            <person name="Debuchy R."/>
            <person name="Gladieux P."/>
            <person name="Hiltunen Thoren M."/>
            <person name="Johannesson H."/>
        </authorList>
    </citation>
    <scope>NUCLEOTIDE SEQUENCE</scope>
    <source>
        <strain evidence="2">PSN324</strain>
    </source>
</reference>
<organism evidence="2 3">
    <name type="scientific">Cladorrhinum samala</name>
    <dbReference type="NCBI Taxonomy" id="585594"/>
    <lineage>
        <taxon>Eukaryota</taxon>
        <taxon>Fungi</taxon>
        <taxon>Dikarya</taxon>
        <taxon>Ascomycota</taxon>
        <taxon>Pezizomycotina</taxon>
        <taxon>Sordariomycetes</taxon>
        <taxon>Sordariomycetidae</taxon>
        <taxon>Sordariales</taxon>
        <taxon>Podosporaceae</taxon>
        <taxon>Cladorrhinum</taxon>
    </lineage>
</organism>
<dbReference type="GO" id="GO:0047372">
    <property type="term" value="F:monoacylglycerol lipase activity"/>
    <property type="evidence" value="ECO:0007669"/>
    <property type="project" value="TreeGrafter"/>
</dbReference>
<dbReference type="Pfam" id="PF00561">
    <property type="entry name" value="Abhydrolase_1"/>
    <property type="match status" value="1"/>
</dbReference>
<proteinExistence type="predicted"/>
<dbReference type="PANTHER" id="PTHR43798:SF33">
    <property type="entry name" value="HYDROLASE, PUTATIVE (AFU_ORTHOLOGUE AFUA_2G14860)-RELATED"/>
    <property type="match status" value="1"/>
</dbReference>
<feature type="domain" description="AB hydrolase-1" evidence="1">
    <location>
        <begin position="59"/>
        <end position="173"/>
    </location>
</feature>
<dbReference type="GO" id="GO:0016020">
    <property type="term" value="C:membrane"/>
    <property type="evidence" value="ECO:0007669"/>
    <property type="project" value="TreeGrafter"/>
</dbReference>
<dbReference type="Gene3D" id="3.40.50.1820">
    <property type="entry name" value="alpha/beta hydrolase"/>
    <property type="match status" value="1"/>
</dbReference>
<dbReference type="EMBL" id="MU864946">
    <property type="protein sequence ID" value="KAK4464701.1"/>
    <property type="molecule type" value="Genomic_DNA"/>
</dbReference>
<name>A0AAV9HY89_9PEZI</name>
<evidence type="ECO:0000259" key="1">
    <source>
        <dbReference type="Pfam" id="PF00561"/>
    </source>
</evidence>
<dbReference type="SUPFAM" id="SSF53474">
    <property type="entry name" value="alpha/beta-Hydrolases"/>
    <property type="match status" value="1"/>
</dbReference>
<protein>
    <submittedName>
        <fullName evidence="2">Alpha/Beta hydrolase protein</fullName>
    </submittedName>
</protein>
<comment type="caution">
    <text evidence="2">The sequence shown here is derived from an EMBL/GenBank/DDBJ whole genome shotgun (WGS) entry which is preliminary data.</text>
</comment>
<gene>
    <name evidence="2" type="ORF">QBC42DRAFT_336835</name>
</gene>
<evidence type="ECO:0000313" key="2">
    <source>
        <dbReference type="EMBL" id="KAK4464701.1"/>
    </source>
</evidence>
<dbReference type="GO" id="GO:0046464">
    <property type="term" value="P:acylglycerol catabolic process"/>
    <property type="evidence" value="ECO:0007669"/>
    <property type="project" value="TreeGrafter"/>
</dbReference>